<accession>A0A1B2AE28</accession>
<organism evidence="1 2">
    <name type="scientific">Tsuneonella dongtanensis</name>
    <dbReference type="NCBI Taxonomy" id="692370"/>
    <lineage>
        <taxon>Bacteria</taxon>
        <taxon>Pseudomonadati</taxon>
        <taxon>Pseudomonadota</taxon>
        <taxon>Alphaproteobacteria</taxon>
        <taxon>Sphingomonadales</taxon>
        <taxon>Erythrobacteraceae</taxon>
        <taxon>Tsuneonella</taxon>
    </lineage>
</organism>
<keyword evidence="2" id="KW-1185">Reference proteome</keyword>
<evidence type="ECO:0000313" key="1">
    <source>
        <dbReference type="EMBL" id="ANY20295.1"/>
    </source>
</evidence>
<dbReference type="InterPro" id="IPR036388">
    <property type="entry name" value="WH-like_DNA-bd_sf"/>
</dbReference>
<dbReference type="KEGG" id="ado:A6F68_01785"/>
<evidence type="ECO:0008006" key="3">
    <source>
        <dbReference type="Google" id="ProtNLM"/>
    </source>
</evidence>
<protein>
    <recommendedName>
        <fullName evidence="3">DUF1153 domain-containing protein</fullName>
    </recommendedName>
</protein>
<dbReference type="InterPro" id="IPR010921">
    <property type="entry name" value="Trp_repressor/repl_initiator"/>
</dbReference>
<proteinExistence type="predicted"/>
<evidence type="ECO:0000313" key="2">
    <source>
        <dbReference type="Proteomes" id="UP000092932"/>
    </source>
</evidence>
<dbReference type="GO" id="GO:0043565">
    <property type="term" value="F:sequence-specific DNA binding"/>
    <property type="evidence" value="ECO:0007669"/>
    <property type="project" value="InterPro"/>
</dbReference>
<name>A0A1B2AE28_9SPHN</name>
<dbReference type="InterPro" id="IPR009534">
    <property type="entry name" value="DUF1153"/>
</dbReference>
<dbReference type="SUPFAM" id="SSF48295">
    <property type="entry name" value="TrpR-like"/>
    <property type="match status" value="1"/>
</dbReference>
<dbReference type="Gene3D" id="1.10.10.10">
    <property type="entry name" value="Winged helix-like DNA-binding domain superfamily/Winged helix DNA-binding domain"/>
    <property type="match status" value="1"/>
</dbReference>
<dbReference type="Proteomes" id="UP000092932">
    <property type="component" value="Chromosome"/>
</dbReference>
<gene>
    <name evidence="1" type="ORF">A6F68_01785</name>
</gene>
<dbReference type="OrthoDB" id="7428634at2"/>
<reference evidence="1 2" key="1">
    <citation type="submission" date="2016-07" db="EMBL/GenBank/DDBJ databases">
        <title>Complete genome sequence of Altererythrobacter dongtanensis KCTC 22672, a type strain with esterase isolated from tidal flat.</title>
        <authorList>
            <person name="Cheng H."/>
            <person name="Wu Y.-H."/>
            <person name="Zhou P."/>
            <person name="Huo Y.-Y."/>
            <person name="Wang C.-S."/>
            <person name="Xu X.-W."/>
        </authorList>
    </citation>
    <scope>NUCLEOTIDE SEQUENCE [LARGE SCALE GENOMIC DNA]</scope>
    <source>
        <strain evidence="1 2">KCTC 22672</strain>
    </source>
</reference>
<dbReference type="EMBL" id="CP016591">
    <property type="protein sequence ID" value="ANY20295.1"/>
    <property type="molecule type" value="Genomic_DNA"/>
</dbReference>
<dbReference type="Pfam" id="PF06627">
    <property type="entry name" value="DUF1153"/>
    <property type="match status" value="1"/>
</dbReference>
<sequence>MAYPYDSTVSAAIKRAGLPKSHKVHWSEQRKADVVRAVRDKLITFDEARWRYLLSRSEFRTWEEKVDQQEAKEIA</sequence>
<dbReference type="AlphaFoldDB" id="A0A1B2AE28"/>
<dbReference type="RefSeq" id="WP_067678743.1">
    <property type="nucleotide sequence ID" value="NZ_CP016591.1"/>
</dbReference>